<dbReference type="EMBL" id="CP005762">
    <property type="protein sequence ID" value="AHH11635.1"/>
    <property type="molecule type" value="Genomic_DNA"/>
</dbReference>
<geneLocation type="plasmid" evidence="10">
    <name>unnamed</name>
</geneLocation>
<evidence type="ECO:0000256" key="3">
    <source>
        <dbReference type="ARBA" id="ARBA00022729"/>
    </source>
</evidence>
<keyword evidence="5 8" id="KW-0564">Palmitate</keyword>
<organism evidence="10">
    <name type="scientific">Borrelia coriaceae ATCC 43381</name>
    <dbReference type="NCBI Taxonomy" id="1408429"/>
    <lineage>
        <taxon>Bacteria</taxon>
        <taxon>Pseudomonadati</taxon>
        <taxon>Spirochaetota</taxon>
        <taxon>Spirochaetia</taxon>
        <taxon>Spirochaetales</taxon>
        <taxon>Borreliaceae</taxon>
        <taxon>Borrelia</taxon>
    </lineage>
</organism>
<evidence type="ECO:0000256" key="2">
    <source>
        <dbReference type="ARBA" id="ARBA00004459"/>
    </source>
</evidence>
<proteinExistence type="predicted"/>
<keyword evidence="3 8" id="KW-0732">Signal</keyword>
<dbReference type="OrthoDB" id="352883at2"/>
<comment type="function">
    <text evidence="1 8">The Vlp and Vsp proteins are antigenically distinct proteins, only one vlp or vsp gene is transcriptionally active at any one time. Switching between these genes is a mechanism of host immune response evasion.</text>
</comment>
<feature type="chain" id="PRO_5008452750" description="Variable large protein" evidence="8">
    <location>
        <begin position="29"/>
        <end position="356"/>
    </location>
</feature>
<evidence type="ECO:0000256" key="5">
    <source>
        <dbReference type="ARBA" id="ARBA00023139"/>
    </source>
</evidence>
<keyword evidence="6 8" id="KW-0998">Cell outer membrane</keyword>
<evidence type="ECO:0000313" key="10">
    <source>
        <dbReference type="EMBL" id="AHH11635.1"/>
    </source>
</evidence>
<evidence type="ECO:0000256" key="9">
    <source>
        <dbReference type="SAM" id="MobiDB-lite"/>
    </source>
</evidence>
<evidence type="ECO:0000256" key="4">
    <source>
        <dbReference type="ARBA" id="ARBA00023136"/>
    </source>
</evidence>
<feature type="signal peptide" evidence="8">
    <location>
        <begin position="1"/>
        <end position="28"/>
    </location>
</feature>
<evidence type="ECO:0000256" key="7">
    <source>
        <dbReference type="ARBA" id="ARBA00023288"/>
    </source>
</evidence>
<evidence type="ECO:0000256" key="6">
    <source>
        <dbReference type="ARBA" id="ARBA00023237"/>
    </source>
</evidence>
<dbReference type="SUPFAM" id="SSF74748">
    <property type="entry name" value="Variable surface antigen VlsE"/>
    <property type="match status" value="1"/>
</dbReference>
<keyword evidence="4 8" id="KW-0472">Membrane</keyword>
<protein>
    <recommendedName>
        <fullName evidence="8">Variable large protein</fullName>
    </recommendedName>
</protein>
<dbReference type="RefSeq" id="WP_025408852.1">
    <property type="nucleotide sequence ID" value="NZ_CP005762.1"/>
</dbReference>
<comment type="subcellular location">
    <subcellularLocation>
        <location evidence="2 8">Cell outer membrane</location>
        <topology evidence="2 8">Lipid-anchor</topology>
    </subcellularLocation>
</comment>
<accession>W5SXJ6</accession>
<dbReference type="PROSITE" id="PS51257">
    <property type="entry name" value="PROKAR_LIPOPROTEIN"/>
    <property type="match status" value="1"/>
</dbReference>
<sequence>MTRNIKNRIRSICATLFISLFLSCNNSGEELEKLQKQNTFLSSLANLGNDFLNIFTSFGEMTGTVLGFNKDTKKSDVGKYFKNIEDNLTTTKTKLEKLVADMKDQGNPNAAATETAINKLVKETLDRIIEGAKTASEAIGPDAKDLIGNVAAVNTEKKGSAGDISKLDKLVDGIKNIVEVVLGNLGSPDAGDKSKASDSASNRNGTDGALKLFDGSSNGANTEAKEAANDASKAVGAITGADILKAMIVTSGDAIKLAKINGTTVSGINNYQDAIIAGAIALRAMASGGKFANGASGHDVTNAVKGTALSAVTKALDTLTIAIRRTIDEGLKEVKKAMNINANDMSVTTEFGTATK</sequence>
<dbReference type="AlphaFoldDB" id="W5SXJ6"/>
<dbReference type="GO" id="GO:0009279">
    <property type="term" value="C:cell outer membrane"/>
    <property type="evidence" value="ECO:0007669"/>
    <property type="project" value="UniProtKB-SubCell"/>
</dbReference>
<name>W5SXJ6_9SPIR</name>
<dbReference type="HOGENOM" id="CLU_054711_0_0_12"/>
<feature type="region of interest" description="Disordered" evidence="9">
    <location>
        <begin position="188"/>
        <end position="215"/>
    </location>
</feature>
<dbReference type="InterPro" id="IPR000680">
    <property type="entry name" value="Borrelia_lipo"/>
</dbReference>
<evidence type="ECO:0000256" key="8">
    <source>
        <dbReference type="RuleBase" id="RU363105"/>
    </source>
</evidence>
<gene>
    <name evidence="10" type="ORF">BCO_0013511</name>
</gene>
<dbReference type="Pfam" id="PF00921">
    <property type="entry name" value="Lipoprotein_2"/>
    <property type="match status" value="1"/>
</dbReference>
<evidence type="ECO:0000256" key="1">
    <source>
        <dbReference type="ARBA" id="ARBA00003932"/>
    </source>
</evidence>
<keyword evidence="7 8" id="KW-0449">Lipoprotein</keyword>
<keyword evidence="10" id="KW-0614">Plasmid</keyword>
<reference evidence="10" key="1">
    <citation type="submission" date="2013-04" db="EMBL/GenBank/DDBJ databases">
        <title>Comparative Genomics of Relapsing Fever Spirochetes.</title>
        <authorList>
            <person name="Schwan T.G."/>
            <person name="Raffel S.J."/>
            <person name="Porcella S.F."/>
            <person name="Martens C.A."/>
            <person name="Bruno D.P."/>
            <person name="Ricklefs S.M."/>
            <person name="Barbian K.B."/>
        </authorList>
    </citation>
    <scope>NUCLEOTIDE SEQUENCE</scope>
    <source>
        <strain evidence="10">Co53</strain>
        <plasmid evidence="10">unnamed</plasmid>
    </source>
</reference>